<keyword evidence="2" id="KW-1185">Reference proteome</keyword>
<comment type="caution">
    <text evidence="1">The sequence shown here is derived from an EMBL/GenBank/DDBJ whole genome shotgun (WGS) entry which is preliminary data.</text>
</comment>
<organism evidence="1 2">
    <name type="scientific">Allacma fusca</name>
    <dbReference type="NCBI Taxonomy" id="39272"/>
    <lineage>
        <taxon>Eukaryota</taxon>
        <taxon>Metazoa</taxon>
        <taxon>Ecdysozoa</taxon>
        <taxon>Arthropoda</taxon>
        <taxon>Hexapoda</taxon>
        <taxon>Collembola</taxon>
        <taxon>Symphypleona</taxon>
        <taxon>Sminthuridae</taxon>
        <taxon>Allacma</taxon>
    </lineage>
</organism>
<accession>A0A8J2NQ64</accession>
<protein>
    <submittedName>
        <fullName evidence="1">Uncharacterized protein</fullName>
    </submittedName>
</protein>
<dbReference type="Proteomes" id="UP000708208">
    <property type="component" value="Unassembled WGS sequence"/>
</dbReference>
<evidence type="ECO:0000313" key="2">
    <source>
        <dbReference type="Proteomes" id="UP000708208"/>
    </source>
</evidence>
<name>A0A8J2NQ64_9HEXA</name>
<reference evidence="1" key="1">
    <citation type="submission" date="2021-06" db="EMBL/GenBank/DDBJ databases">
        <authorList>
            <person name="Hodson N. C."/>
            <person name="Mongue J. A."/>
            <person name="Jaron S. K."/>
        </authorList>
    </citation>
    <scope>NUCLEOTIDE SEQUENCE</scope>
</reference>
<evidence type="ECO:0000313" key="1">
    <source>
        <dbReference type="EMBL" id="CAG7635753.1"/>
    </source>
</evidence>
<feature type="non-terminal residue" evidence="1">
    <location>
        <position position="1"/>
    </location>
</feature>
<dbReference type="AlphaFoldDB" id="A0A8J2NQ64"/>
<sequence>MLDDNKEIILDAGTYYTPNQGKSM</sequence>
<proteinExistence type="predicted"/>
<gene>
    <name evidence="1" type="ORF">AFUS01_LOCUS242</name>
</gene>
<dbReference type="EMBL" id="CAJVCH010001018">
    <property type="protein sequence ID" value="CAG7635753.1"/>
    <property type="molecule type" value="Genomic_DNA"/>
</dbReference>